<dbReference type="OrthoDB" id="543641at2759"/>
<dbReference type="EMBL" id="BDRX01000044">
    <property type="protein sequence ID" value="GBF93742.1"/>
    <property type="molecule type" value="Genomic_DNA"/>
</dbReference>
<evidence type="ECO:0000313" key="2">
    <source>
        <dbReference type="EMBL" id="GBF93742.1"/>
    </source>
</evidence>
<name>A0A2V0P4A6_9CHLO</name>
<organism evidence="2 3">
    <name type="scientific">Raphidocelis subcapitata</name>
    <dbReference type="NCBI Taxonomy" id="307507"/>
    <lineage>
        <taxon>Eukaryota</taxon>
        <taxon>Viridiplantae</taxon>
        <taxon>Chlorophyta</taxon>
        <taxon>core chlorophytes</taxon>
        <taxon>Chlorophyceae</taxon>
        <taxon>CS clade</taxon>
        <taxon>Sphaeropleales</taxon>
        <taxon>Selenastraceae</taxon>
        <taxon>Raphidocelis</taxon>
    </lineage>
</organism>
<feature type="region of interest" description="Disordered" evidence="1">
    <location>
        <begin position="30"/>
        <end position="52"/>
    </location>
</feature>
<comment type="caution">
    <text evidence="2">The sequence shown here is derived from an EMBL/GenBank/DDBJ whole genome shotgun (WGS) entry which is preliminary data.</text>
</comment>
<reference evidence="2 3" key="1">
    <citation type="journal article" date="2018" name="Sci. Rep.">
        <title>Raphidocelis subcapitata (=Pseudokirchneriella subcapitata) provides an insight into genome evolution and environmental adaptations in the Sphaeropleales.</title>
        <authorList>
            <person name="Suzuki S."/>
            <person name="Yamaguchi H."/>
            <person name="Nakajima N."/>
            <person name="Kawachi M."/>
        </authorList>
    </citation>
    <scope>NUCLEOTIDE SEQUENCE [LARGE SCALE GENOMIC DNA]</scope>
    <source>
        <strain evidence="2 3">NIES-35</strain>
    </source>
</reference>
<dbReference type="InterPro" id="IPR021373">
    <property type="entry name" value="DUF2993"/>
</dbReference>
<dbReference type="Pfam" id="PF11209">
    <property type="entry name" value="LmeA"/>
    <property type="match status" value="1"/>
</dbReference>
<dbReference type="InParanoid" id="A0A2V0P4A6"/>
<protein>
    <submittedName>
        <fullName evidence="2">Uncharacterized protein</fullName>
    </submittedName>
</protein>
<dbReference type="AlphaFoldDB" id="A0A2V0P4A6"/>
<proteinExistence type="predicted"/>
<evidence type="ECO:0000313" key="3">
    <source>
        <dbReference type="Proteomes" id="UP000247498"/>
    </source>
</evidence>
<evidence type="ECO:0000256" key="1">
    <source>
        <dbReference type="SAM" id="MobiDB-lite"/>
    </source>
</evidence>
<dbReference type="Proteomes" id="UP000247498">
    <property type="component" value="Unassembled WGS sequence"/>
</dbReference>
<gene>
    <name evidence="2" type="ORF">Rsub_06074</name>
</gene>
<keyword evidence="3" id="KW-1185">Reference proteome</keyword>
<accession>A0A2V0P4A6</accession>
<sequence>MQASSARGGMAGCSGHSLAYAPTPLAACPSAGPWRGQRRSQQQQHRARGPLAPRAVAHDLTATLLERVTSLALRARLKEARSVAADISCDAFSLLAGRVNSVAIRGEGWRSPLNLTAQLLEATVGAAALDYAQVLLRGRIVLTNVPTGTARVVFDEVDFGNFLTHPLVTEAAKEAVRGSAFVFDRDSVRLEAPSRERPEGLIFFTGTWRGDNVELLPVARGAAVGRGVQAHAIALGVGGRSSSAGVVEDELGRFFNSLTVDLEGVELRLMSVTLSAGTGWAGAAADLRLQLTVKRFPPLNVKF</sequence>